<name>A0A6A2WX30_HIBSY</name>
<dbReference type="AlphaFoldDB" id="A0A6A2WX30"/>
<feature type="region of interest" description="Disordered" evidence="1">
    <location>
        <begin position="15"/>
        <end position="65"/>
    </location>
</feature>
<dbReference type="InterPro" id="IPR012479">
    <property type="entry name" value="SAP30BP"/>
</dbReference>
<accession>A0A6A2WX30</accession>
<feature type="region of interest" description="Disordered" evidence="1">
    <location>
        <begin position="184"/>
        <end position="225"/>
    </location>
</feature>
<keyword evidence="3" id="KW-1185">Reference proteome</keyword>
<comment type="caution">
    <text evidence="2">The sequence shown here is derived from an EMBL/GenBank/DDBJ whole genome shotgun (WGS) entry which is preliminary data.</text>
</comment>
<evidence type="ECO:0000256" key="1">
    <source>
        <dbReference type="SAM" id="MobiDB-lite"/>
    </source>
</evidence>
<organism evidence="2 3">
    <name type="scientific">Hibiscus syriacus</name>
    <name type="common">Rose of Sharon</name>
    <dbReference type="NCBI Taxonomy" id="106335"/>
    <lineage>
        <taxon>Eukaryota</taxon>
        <taxon>Viridiplantae</taxon>
        <taxon>Streptophyta</taxon>
        <taxon>Embryophyta</taxon>
        <taxon>Tracheophyta</taxon>
        <taxon>Spermatophyta</taxon>
        <taxon>Magnoliopsida</taxon>
        <taxon>eudicotyledons</taxon>
        <taxon>Gunneridae</taxon>
        <taxon>Pentapetalae</taxon>
        <taxon>rosids</taxon>
        <taxon>malvids</taxon>
        <taxon>Malvales</taxon>
        <taxon>Malvaceae</taxon>
        <taxon>Malvoideae</taxon>
        <taxon>Hibiscus</taxon>
    </lineage>
</organism>
<feature type="compositionally biased region" description="Polar residues" evidence="1">
    <location>
        <begin position="51"/>
        <end position="65"/>
    </location>
</feature>
<gene>
    <name evidence="2" type="ORF">F3Y22_tig00112498pilonHSYRG00062</name>
</gene>
<dbReference type="PANTHER" id="PTHR13464:SF0">
    <property type="entry name" value="SAP30-BINDING PROTEIN"/>
    <property type="match status" value="1"/>
</dbReference>
<evidence type="ECO:0000313" key="3">
    <source>
        <dbReference type="Proteomes" id="UP000436088"/>
    </source>
</evidence>
<feature type="compositionally biased region" description="Basic and acidic residues" evidence="1">
    <location>
        <begin position="184"/>
        <end position="198"/>
    </location>
</feature>
<sequence length="225" mass="25280">MTKIWKTSKKTTANKLKNYMIKPPLEDNDHGESNRMEEDSTTDDNMLPFPHQTSTSQYQRLVSSKSSGRGKLNIVDYGHDEVAVSSEHEEGELGSNDDLMFGLEHQIANAIDKGDPLDKFLPPPSQDQCSEELQSRIDKFLYLKRSGKSYNAEGLASAKIYFIFDPHGYDKTDYYDEIEADMKRERERKAQESKKNQKVEFVSGGSQPGAGSTAPELGMPIAGNF</sequence>
<dbReference type="GO" id="GO:0005634">
    <property type="term" value="C:nucleus"/>
    <property type="evidence" value="ECO:0007669"/>
    <property type="project" value="TreeGrafter"/>
</dbReference>
<dbReference type="Proteomes" id="UP000436088">
    <property type="component" value="Unassembled WGS sequence"/>
</dbReference>
<feature type="compositionally biased region" description="Basic and acidic residues" evidence="1">
    <location>
        <begin position="24"/>
        <end position="38"/>
    </location>
</feature>
<dbReference type="PANTHER" id="PTHR13464">
    <property type="entry name" value="TRANSCRIPTIONAL REGULATOR PROTEIN HCNGP"/>
    <property type="match status" value="1"/>
</dbReference>
<protein>
    <submittedName>
        <fullName evidence="2">Uncharacterized protein</fullName>
    </submittedName>
</protein>
<dbReference type="EMBL" id="VEPZ02001596">
    <property type="protein sequence ID" value="KAE8666412.1"/>
    <property type="molecule type" value="Genomic_DNA"/>
</dbReference>
<dbReference type="GO" id="GO:0006355">
    <property type="term" value="P:regulation of DNA-templated transcription"/>
    <property type="evidence" value="ECO:0007669"/>
    <property type="project" value="InterPro"/>
</dbReference>
<proteinExistence type="predicted"/>
<evidence type="ECO:0000313" key="2">
    <source>
        <dbReference type="EMBL" id="KAE8666412.1"/>
    </source>
</evidence>
<reference evidence="2" key="1">
    <citation type="submission" date="2019-09" db="EMBL/GenBank/DDBJ databases">
        <title>Draft genome information of white flower Hibiscus syriacus.</title>
        <authorList>
            <person name="Kim Y.-M."/>
        </authorList>
    </citation>
    <scope>NUCLEOTIDE SEQUENCE [LARGE SCALE GENOMIC DNA]</scope>
    <source>
        <strain evidence="2">YM2019G1</strain>
    </source>
</reference>